<dbReference type="SUPFAM" id="SSF53474">
    <property type="entry name" value="alpha/beta-Hydrolases"/>
    <property type="match status" value="1"/>
</dbReference>
<dbReference type="PANTHER" id="PTHR43433:SF5">
    <property type="entry name" value="AB HYDROLASE-1 DOMAIN-CONTAINING PROTEIN"/>
    <property type="match status" value="1"/>
</dbReference>
<feature type="domain" description="AB hydrolase-1" evidence="2">
    <location>
        <begin position="11"/>
        <end position="229"/>
    </location>
</feature>
<comment type="caution">
    <text evidence="3">The sequence shown here is derived from an EMBL/GenBank/DDBJ whole genome shotgun (WGS) entry which is preliminary data.</text>
</comment>
<dbReference type="Proteomes" id="UP000295818">
    <property type="component" value="Unassembled WGS sequence"/>
</dbReference>
<keyword evidence="4" id="KW-1185">Reference proteome</keyword>
<evidence type="ECO:0000313" key="3">
    <source>
        <dbReference type="EMBL" id="TCO18293.1"/>
    </source>
</evidence>
<protein>
    <submittedName>
        <fullName evidence="3">Pimeloyl-ACP methyl ester carboxylesterase</fullName>
    </submittedName>
</protein>
<dbReference type="InterPro" id="IPR029058">
    <property type="entry name" value="AB_hydrolase_fold"/>
</dbReference>
<sequence length="274" mass="29159">MYQSGSGSPPVIFVSGLGDGAEVWQAVTSGLTDGRRLVAYDRAGIGNSGQLNPADLRSPQPASWAASQLRALLDELRIEPPFILVGHSVGGQIADAFSIRWPTLVAGLVLVDAVDPTLNLQIEPPRQFLDDAISIRPGQGWIWDVAASAEEYASSAPTFCPPTTVVSSAIWRWFEAEQPALYAPLSLSEVDQRWQLAQLNHARRWQGQLVVAHEAGHRVHQDAPELICEVITATTSAAATGSTPNLDSQRLRRVGGSLRPTSAPSAAGQGASAT</sequence>
<feature type="region of interest" description="Disordered" evidence="1">
    <location>
        <begin position="239"/>
        <end position="274"/>
    </location>
</feature>
<evidence type="ECO:0000259" key="2">
    <source>
        <dbReference type="Pfam" id="PF12697"/>
    </source>
</evidence>
<reference evidence="3 4" key="1">
    <citation type="journal article" date="2015" name="Stand. Genomic Sci.">
        <title>Genomic Encyclopedia of Bacterial and Archaeal Type Strains, Phase III: the genomes of soil and plant-associated and newly described type strains.</title>
        <authorList>
            <person name="Whitman W.B."/>
            <person name="Woyke T."/>
            <person name="Klenk H.P."/>
            <person name="Zhou Y."/>
            <person name="Lilburn T.G."/>
            <person name="Beck B.J."/>
            <person name="De Vos P."/>
            <person name="Vandamme P."/>
            <person name="Eisen J.A."/>
            <person name="Garrity G."/>
            <person name="Hugenholtz P."/>
            <person name="Kyrpides N.C."/>
        </authorList>
    </citation>
    <scope>NUCLEOTIDE SEQUENCE [LARGE SCALE GENOMIC DNA]</scope>
    <source>
        <strain evidence="3 4">VKM Ac-2538</strain>
    </source>
</reference>
<feature type="compositionally biased region" description="Low complexity" evidence="1">
    <location>
        <begin position="260"/>
        <end position="274"/>
    </location>
</feature>
<dbReference type="InterPro" id="IPR050471">
    <property type="entry name" value="AB_hydrolase"/>
</dbReference>
<organism evidence="3 4">
    <name type="scientific">Kribbella orskensis</name>
    <dbReference type="NCBI Taxonomy" id="2512216"/>
    <lineage>
        <taxon>Bacteria</taxon>
        <taxon>Bacillati</taxon>
        <taxon>Actinomycetota</taxon>
        <taxon>Actinomycetes</taxon>
        <taxon>Propionibacteriales</taxon>
        <taxon>Kribbellaceae</taxon>
        <taxon>Kribbella</taxon>
    </lineage>
</organism>
<accession>A0ABY2BES7</accession>
<dbReference type="PRINTS" id="PR00111">
    <property type="entry name" value="ABHYDROLASE"/>
</dbReference>
<dbReference type="PANTHER" id="PTHR43433">
    <property type="entry name" value="HYDROLASE, ALPHA/BETA FOLD FAMILY PROTEIN"/>
    <property type="match status" value="1"/>
</dbReference>
<dbReference type="Pfam" id="PF12697">
    <property type="entry name" value="Abhydrolase_6"/>
    <property type="match status" value="1"/>
</dbReference>
<proteinExistence type="predicted"/>
<dbReference type="EMBL" id="SLWM01000012">
    <property type="protein sequence ID" value="TCO18293.1"/>
    <property type="molecule type" value="Genomic_DNA"/>
</dbReference>
<dbReference type="InterPro" id="IPR000073">
    <property type="entry name" value="AB_hydrolase_1"/>
</dbReference>
<dbReference type="Gene3D" id="3.40.50.1820">
    <property type="entry name" value="alpha/beta hydrolase"/>
    <property type="match status" value="1"/>
</dbReference>
<evidence type="ECO:0000256" key="1">
    <source>
        <dbReference type="SAM" id="MobiDB-lite"/>
    </source>
</evidence>
<gene>
    <name evidence="3" type="ORF">EV644_11233</name>
</gene>
<name>A0ABY2BES7_9ACTN</name>
<evidence type="ECO:0000313" key="4">
    <source>
        <dbReference type="Proteomes" id="UP000295818"/>
    </source>
</evidence>